<accession>A0A7W9D3Z7</accession>
<name>A0A7W9D3Z7_9HYPH</name>
<proteinExistence type="predicted"/>
<evidence type="ECO:0000313" key="2">
    <source>
        <dbReference type="Proteomes" id="UP000549882"/>
    </source>
</evidence>
<organism evidence="1 2">
    <name type="scientific">Rhizobium paranaense</name>
    <dbReference type="NCBI Taxonomy" id="1650438"/>
    <lineage>
        <taxon>Bacteria</taxon>
        <taxon>Pseudomonadati</taxon>
        <taxon>Pseudomonadota</taxon>
        <taxon>Alphaproteobacteria</taxon>
        <taxon>Hyphomicrobiales</taxon>
        <taxon>Rhizobiaceae</taxon>
        <taxon>Rhizobium/Agrobacterium group</taxon>
        <taxon>Rhizobium</taxon>
    </lineage>
</organism>
<keyword evidence="2" id="KW-1185">Reference proteome</keyword>
<dbReference type="Proteomes" id="UP000549882">
    <property type="component" value="Unassembled WGS sequence"/>
</dbReference>
<comment type="caution">
    <text evidence="1">The sequence shown here is derived from an EMBL/GenBank/DDBJ whole genome shotgun (WGS) entry which is preliminary data.</text>
</comment>
<evidence type="ECO:0000313" key="1">
    <source>
        <dbReference type="EMBL" id="MBB5576979.1"/>
    </source>
</evidence>
<dbReference type="RefSeq" id="WP_107109873.1">
    <property type="nucleotide sequence ID" value="NZ_JACHBI010000015.1"/>
</dbReference>
<gene>
    <name evidence="1" type="ORF">GGD50_005626</name>
</gene>
<reference evidence="1 2" key="1">
    <citation type="submission" date="2020-08" db="EMBL/GenBank/DDBJ databases">
        <title>Genomic Encyclopedia of Type Strains, Phase IV (KMG-V): Genome sequencing to study the core and pangenomes of soil and plant-associated prokaryotes.</title>
        <authorList>
            <person name="Whitman W."/>
        </authorList>
    </citation>
    <scope>NUCLEOTIDE SEQUENCE [LARGE SCALE GENOMIC DNA]</scope>
    <source>
        <strain evidence="1 2">SEMIA 4064</strain>
    </source>
</reference>
<dbReference type="AlphaFoldDB" id="A0A7W9D3Z7"/>
<dbReference type="EMBL" id="JACHBI010000015">
    <property type="protein sequence ID" value="MBB5576979.1"/>
    <property type="molecule type" value="Genomic_DNA"/>
</dbReference>
<protein>
    <submittedName>
        <fullName evidence="1">Uncharacterized protein</fullName>
    </submittedName>
</protein>
<sequence length="102" mass="11062">MRDGNFVWVSGLETQIVQKDVKIADLGSHRIAITATFKAGSIVTTFALNDAGNIAKVADITFNTDLPPEAWARAGIDREQFDAKLKQFKTIPTMVLCPPAAT</sequence>